<dbReference type="Proteomes" id="UP001408356">
    <property type="component" value="Unassembled WGS sequence"/>
</dbReference>
<accession>A0ABR2V6Z1</accession>
<feature type="chain" id="PRO_5046027411" evidence="2">
    <location>
        <begin position="27"/>
        <end position="126"/>
    </location>
</feature>
<organism evidence="3 4">
    <name type="scientific">Seiridium unicorne</name>
    <dbReference type="NCBI Taxonomy" id="138068"/>
    <lineage>
        <taxon>Eukaryota</taxon>
        <taxon>Fungi</taxon>
        <taxon>Dikarya</taxon>
        <taxon>Ascomycota</taxon>
        <taxon>Pezizomycotina</taxon>
        <taxon>Sordariomycetes</taxon>
        <taxon>Xylariomycetidae</taxon>
        <taxon>Amphisphaeriales</taxon>
        <taxon>Sporocadaceae</taxon>
        <taxon>Seiridium</taxon>
    </lineage>
</organism>
<keyword evidence="2" id="KW-0732">Signal</keyword>
<evidence type="ECO:0000313" key="3">
    <source>
        <dbReference type="EMBL" id="KAK9422604.1"/>
    </source>
</evidence>
<gene>
    <name evidence="3" type="ORF">SUNI508_00467</name>
</gene>
<name>A0ABR2V6Z1_9PEZI</name>
<dbReference type="EMBL" id="JARVKF010000112">
    <property type="protein sequence ID" value="KAK9422604.1"/>
    <property type="molecule type" value="Genomic_DNA"/>
</dbReference>
<evidence type="ECO:0000256" key="1">
    <source>
        <dbReference type="SAM" id="MobiDB-lite"/>
    </source>
</evidence>
<comment type="caution">
    <text evidence="3">The sequence shown here is derived from an EMBL/GenBank/DDBJ whole genome shotgun (WGS) entry which is preliminary data.</text>
</comment>
<protein>
    <submittedName>
        <fullName evidence="3">Uncharacterized protein</fullName>
    </submittedName>
</protein>
<evidence type="ECO:0000313" key="4">
    <source>
        <dbReference type="Proteomes" id="UP001408356"/>
    </source>
</evidence>
<evidence type="ECO:0000256" key="2">
    <source>
        <dbReference type="SAM" id="SignalP"/>
    </source>
</evidence>
<keyword evidence="4" id="KW-1185">Reference proteome</keyword>
<proteinExistence type="predicted"/>
<reference evidence="3 4" key="1">
    <citation type="journal article" date="2024" name="J. Plant Pathol.">
        <title>Sequence and assembly of the genome of Seiridium unicorne, isolate CBS 538.82, causal agent of cypress canker disease.</title>
        <authorList>
            <person name="Scali E."/>
            <person name="Rocca G.D."/>
            <person name="Danti R."/>
            <person name="Garbelotto M."/>
            <person name="Barberini S."/>
            <person name="Baroncelli R."/>
            <person name="Emiliani G."/>
        </authorList>
    </citation>
    <scope>NUCLEOTIDE SEQUENCE [LARGE SCALE GENOMIC DNA]</scope>
    <source>
        <strain evidence="3 4">BM-138-508</strain>
    </source>
</reference>
<sequence>MAMAVHHTHLALTVMVMDLCFNQNEADAVERKAEVRDVMCALELEWHISPLPDQSLNSLNDILQKHRVQLPDPVATGTDHSLDAGGVNASDEVSPLHPAPLEDGINEDWLNMYPFIQRSLANRQSD</sequence>
<feature type="signal peptide" evidence="2">
    <location>
        <begin position="1"/>
        <end position="26"/>
    </location>
</feature>
<feature type="region of interest" description="Disordered" evidence="1">
    <location>
        <begin position="72"/>
        <end position="99"/>
    </location>
</feature>